<dbReference type="AlphaFoldDB" id="A0A167RNR7"/>
<dbReference type="Proteomes" id="UP000076738">
    <property type="component" value="Unassembled WGS sequence"/>
</dbReference>
<dbReference type="PROSITE" id="PS51419">
    <property type="entry name" value="RAB"/>
    <property type="match status" value="1"/>
</dbReference>
<feature type="compositionally biased region" description="Gly residues" evidence="4">
    <location>
        <begin position="311"/>
        <end position="324"/>
    </location>
</feature>
<gene>
    <name evidence="5" type="ORF">CALVIDRAFT_123436</name>
</gene>
<feature type="region of interest" description="Disordered" evidence="4">
    <location>
        <begin position="171"/>
        <end position="375"/>
    </location>
</feature>
<dbReference type="SMART" id="SM00175">
    <property type="entry name" value="RAB"/>
    <property type="match status" value="1"/>
</dbReference>
<feature type="compositionally biased region" description="Low complexity" evidence="4">
    <location>
        <begin position="182"/>
        <end position="207"/>
    </location>
</feature>
<keyword evidence="6" id="KW-1185">Reference proteome</keyword>
<evidence type="ECO:0000256" key="1">
    <source>
        <dbReference type="ARBA" id="ARBA00004342"/>
    </source>
</evidence>
<feature type="compositionally biased region" description="Gly residues" evidence="4">
    <location>
        <begin position="282"/>
        <end position="301"/>
    </location>
</feature>
<dbReference type="PANTHER" id="PTHR24070">
    <property type="entry name" value="RAS, DI-RAS, AND RHEB FAMILY MEMBERS OF SMALL GTPASE SUPERFAMILY"/>
    <property type="match status" value="1"/>
</dbReference>
<dbReference type="SUPFAM" id="SSF52540">
    <property type="entry name" value="P-loop containing nucleoside triphosphate hydrolases"/>
    <property type="match status" value="1"/>
</dbReference>
<dbReference type="SMART" id="SM00174">
    <property type="entry name" value="RHO"/>
    <property type="match status" value="1"/>
</dbReference>
<evidence type="ECO:0000313" key="5">
    <source>
        <dbReference type="EMBL" id="KZP01113.1"/>
    </source>
</evidence>
<keyword evidence="3" id="KW-0342">GTP-binding</keyword>
<feature type="compositionally biased region" description="Gly residues" evidence="4">
    <location>
        <begin position="335"/>
        <end position="347"/>
    </location>
</feature>
<feature type="compositionally biased region" description="Low complexity" evidence="4">
    <location>
        <begin position="254"/>
        <end position="281"/>
    </location>
</feature>
<reference evidence="5 6" key="1">
    <citation type="journal article" date="2016" name="Mol. Biol. Evol.">
        <title>Comparative Genomics of Early-Diverging Mushroom-Forming Fungi Provides Insights into the Origins of Lignocellulose Decay Capabilities.</title>
        <authorList>
            <person name="Nagy L.G."/>
            <person name="Riley R."/>
            <person name="Tritt A."/>
            <person name="Adam C."/>
            <person name="Daum C."/>
            <person name="Floudas D."/>
            <person name="Sun H."/>
            <person name="Yadav J.S."/>
            <person name="Pangilinan J."/>
            <person name="Larsson K.H."/>
            <person name="Matsuura K."/>
            <person name="Barry K."/>
            <person name="Labutti K."/>
            <person name="Kuo R."/>
            <person name="Ohm R.A."/>
            <person name="Bhattacharya S.S."/>
            <person name="Shirouzu T."/>
            <person name="Yoshinaga Y."/>
            <person name="Martin F.M."/>
            <person name="Grigoriev I.V."/>
            <person name="Hibbett D.S."/>
        </authorList>
    </citation>
    <scope>NUCLEOTIDE SEQUENCE [LARGE SCALE GENOMIC DNA]</scope>
    <source>
        <strain evidence="5 6">TUFC12733</strain>
    </source>
</reference>
<dbReference type="GO" id="GO:0007165">
    <property type="term" value="P:signal transduction"/>
    <property type="evidence" value="ECO:0007669"/>
    <property type="project" value="InterPro"/>
</dbReference>
<dbReference type="SMART" id="SM00173">
    <property type="entry name" value="RAS"/>
    <property type="match status" value="1"/>
</dbReference>
<dbReference type="InterPro" id="IPR005225">
    <property type="entry name" value="Small_GTP-bd"/>
</dbReference>
<evidence type="ECO:0000313" key="6">
    <source>
        <dbReference type="Proteomes" id="UP000076738"/>
    </source>
</evidence>
<organism evidence="5 6">
    <name type="scientific">Calocera viscosa (strain TUFC12733)</name>
    <dbReference type="NCBI Taxonomy" id="1330018"/>
    <lineage>
        <taxon>Eukaryota</taxon>
        <taxon>Fungi</taxon>
        <taxon>Dikarya</taxon>
        <taxon>Basidiomycota</taxon>
        <taxon>Agaricomycotina</taxon>
        <taxon>Dacrymycetes</taxon>
        <taxon>Dacrymycetales</taxon>
        <taxon>Dacrymycetaceae</taxon>
        <taxon>Calocera</taxon>
    </lineage>
</organism>
<dbReference type="STRING" id="1330018.A0A167RNR7"/>
<feature type="compositionally biased region" description="Basic and acidic residues" evidence="4">
    <location>
        <begin position="363"/>
        <end position="375"/>
    </location>
</feature>
<dbReference type="SMART" id="SM00176">
    <property type="entry name" value="RAN"/>
    <property type="match status" value="1"/>
</dbReference>
<dbReference type="FunFam" id="3.40.50.300:FF:001423">
    <property type="entry name" value="Ras family GTPase"/>
    <property type="match status" value="1"/>
</dbReference>
<dbReference type="Pfam" id="PF00071">
    <property type="entry name" value="Ras"/>
    <property type="match status" value="1"/>
</dbReference>
<feature type="compositionally biased region" description="Polar residues" evidence="4">
    <location>
        <begin position="208"/>
        <end position="217"/>
    </location>
</feature>
<dbReference type="Gene3D" id="3.40.50.300">
    <property type="entry name" value="P-loop containing nucleotide triphosphate hydrolases"/>
    <property type="match status" value="1"/>
</dbReference>
<dbReference type="OrthoDB" id="5976022at2759"/>
<dbReference type="InterPro" id="IPR001806">
    <property type="entry name" value="Small_GTPase"/>
</dbReference>
<dbReference type="InterPro" id="IPR020849">
    <property type="entry name" value="Small_GTPase_Ras-type"/>
</dbReference>
<dbReference type="NCBIfam" id="TIGR00231">
    <property type="entry name" value="small_GTP"/>
    <property type="match status" value="1"/>
</dbReference>
<dbReference type="EMBL" id="KV417267">
    <property type="protein sequence ID" value="KZP01113.1"/>
    <property type="molecule type" value="Genomic_DNA"/>
</dbReference>
<proteinExistence type="predicted"/>
<dbReference type="PROSITE" id="PS51420">
    <property type="entry name" value="RHO"/>
    <property type="match status" value="1"/>
</dbReference>
<evidence type="ECO:0000256" key="4">
    <source>
        <dbReference type="SAM" id="MobiDB-lite"/>
    </source>
</evidence>
<protein>
    <submittedName>
        <fullName evidence="5">Ras-domain-containing protein</fullName>
    </submittedName>
</protein>
<dbReference type="PROSITE" id="PS51421">
    <property type="entry name" value="RAS"/>
    <property type="match status" value="1"/>
</dbReference>
<accession>A0A167RNR7</accession>
<evidence type="ECO:0000256" key="2">
    <source>
        <dbReference type="ARBA" id="ARBA00022741"/>
    </source>
</evidence>
<dbReference type="PRINTS" id="PR00449">
    <property type="entry name" value="RASTRNSFRMNG"/>
</dbReference>
<dbReference type="GO" id="GO:0005525">
    <property type="term" value="F:GTP binding"/>
    <property type="evidence" value="ECO:0007669"/>
    <property type="project" value="UniProtKB-KW"/>
</dbReference>
<evidence type="ECO:0000256" key="3">
    <source>
        <dbReference type="ARBA" id="ARBA00023134"/>
    </source>
</evidence>
<sequence>MAASGMEHWKVTMLGDGGVGKTALAVQFTQKQFIETYDPTIEDSYRKQVFVDGKMSFLEIIDTAGQEDYSTLREQWIREGQGFILVYSVTNQTSFQNIDRFRKTMISLHAELPVFLIIGNKADDPYRREVSAEQGLTYARRHNCEFFEASAKTGQNVEKLFGEVVRQLRANARSAPQPLTPNSTTSTNGRGSSRTSASGYTGSGTATPLTVPSSGSLAHTAGRPSRGPFGTMGDSPNAGGNAFSASHAPPGRPGPNVVPGKPGSGSSSSAVGNSYTSAPRGTGTGRGLGSNGRGAGDGAAGYPGRDPRGAGPPGSGGGGGGGAGMSRPQINTGVSGSGSGYGNGSGSAVGSAGAKGKYKPQKKGKDKDKGGCVVM</sequence>
<keyword evidence="2" id="KW-0547">Nucleotide-binding</keyword>
<dbReference type="GO" id="GO:0003924">
    <property type="term" value="F:GTPase activity"/>
    <property type="evidence" value="ECO:0007669"/>
    <property type="project" value="InterPro"/>
</dbReference>
<comment type="subcellular location">
    <subcellularLocation>
        <location evidence="1">Cell membrane</location>
        <topology evidence="1">Lipid-anchor</topology>
        <orientation evidence="1">Cytoplasmic side</orientation>
    </subcellularLocation>
</comment>
<dbReference type="InterPro" id="IPR027417">
    <property type="entry name" value="P-loop_NTPase"/>
</dbReference>
<dbReference type="GO" id="GO:0005886">
    <property type="term" value="C:plasma membrane"/>
    <property type="evidence" value="ECO:0007669"/>
    <property type="project" value="UniProtKB-SubCell"/>
</dbReference>
<name>A0A167RNR7_CALVF</name>